<sequence>MTSFDLVLPCYNPIPGWATNLLASVTRLREALPEAEPHIILVNDGSAQGVSAANIEELRRALPQFTYVDYALNQGKGHALRTGVQHCKHPLCLFTDIDFPYEETSMAQLFRVLAAGQTDVAAGIRDSNYYSHVPPARVAISRTLRFLTKQLLHLPVSDTQCGLKGFNDAGKALFLSSQTKRYLFDLEFLYMSARQPGLRVQPVEVRLKEGVVFSKMPLGVLSSEGYSLLKILLRG</sequence>
<reference evidence="2 3" key="1">
    <citation type="submission" date="2020-11" db="EMBL/GenBank/DDBJ databases">
        <authorList>
            <person name="Kim M.K."/>
        </authorList>
    </citation>
    <scope>NUCLEOTIDE SEQUENCE [LARGE SCALE GENOMIC DNA]</scope>
    <source>
        <strain evidence="2 3">BT683</strain>
    </source>
</reference>
<evidence type="ECO:0000313" key="2">
    <source>
        <dbReference type="EMBL" id="MBF9235834.1"/>
    </source>
</evidence>
<dbReference type="Proteomes" id="UP000597617">
    <property type="component" value="Unassembled WGS sequence"/>
</dbReference>
<dbReference type="RefSeq" id="WP_196280235.1">
    <property type="nucleotide sequence ID" value="NZ_JADQDQ010000001.1"/>
</dbReference>
<dbReference type="Pfam" id="PF00535">
    <property type="entry name" value="Glycos_transf_2"/>
    <property type="match status" value="1"/>
</dbReference>
<proteinExistence type="predicted"/>
<evidence type="ECO:0000259" key="1">
    <source>
        <dbReference type="Pfam" id="PF00535"/>
    </source>
</evidence>
<organism evidence="2 3">
    <name type="scientific">Hymenobacter jeongseonensis</name>
    <dbReference type="NCBI Taxonomy" id="2791027"/>
    <lineage>
        <taxon>Bacteria</taxon>
        <taxon>Pseudomonadati</taxon>
        <taxon>Bacteroidota</taxon>
        <taxon>Cytophagia</taxon>
        <taxon>Cytophagales</taxon>
        <taxon>Hymenobacteraceae</taxon>
        <taxon>Hymenobacter</taxon>
    </lineage>
</organism>
<keyword evidence="3" id="KW-1185">Reference proteome</keyword>
<accession>A0ABS0ICQ7</accession>
<dbReference type="InterPro" id="IPR001173">
    <property type="entry name" value="Glyco_trans_2-like"/>
</dbReference>
<gene>
    <name evidence="2" type="ORF">I2I05_00350</name>
</gene>
<dbReference type="Gene3D" id="3.90.550.10">
    <property type="entry name" value="Spore Coat Polysaccharide Biosynthesis Protein SpsA, Chain A"/>
    <property type="match status" value="1"/>
</dbReference>
<dbReference type="InterPro" id="IPR029044">
    <property type="entry name" value="Nucleotide-diphossugar_trans"/>
</dbReference>
<dbReference type="PANTHER" id="PTHR10859:SF91">
    <property type="entry name" value="DOLICHYL-PHOSPHATE BETA-GLUCOSYLTRANSFERASE"/>
    <property type="match status" value="1"/>
</dbReference>
<dbReference type="EMBL" id="JADQDQ010000001">
    <property type="protein sequence ID" value="MBF9235834.1"/>
    <property type="molecule type" value="Genomic_DNA"/>
</dbReference>
<evidence type="ECO:0000313" key="3">
    <source>
        <dbReference type="Proteomes" id="UP000597617"/>
    </source>
</evidence>
<dbReference type="SUPFAM" id="SSF53448">
    <property type="entry name" value="Nucleotide-diphospho-sugar transferases"/>
    <property type="match status" value="1"/>
</dbReference>
<comment type="caution">
    <text evidence="2">The sequence shown here is derived from an EMBL/GenBank/DDBJ whole genome shotgun (WGS) entry which is preliminary data.</text>
</comment>
<feature type="domain" description="Glycosyltransferase 2-like" evidence="1">
    <location>
        <begin position="6"/>
        <end position="166"/>
    </location>
</feature>
<dbReference type="PANTHER" id="PTHR10859">
    <property type="entry name" value="GLYCOSYL TRANSFERASE"/>
    <property type="match status" value="1"/>
</dbReference>
<protein>
    <submittedName>
        <fullName evidence="2">Glycosyltransferase</fullName>
    </submittedName>
</protein>
<name>A0ABS0ICQ7_9BACT</name>